<accession>U2HR75</accession>
<keyword evidence="1" id="KW-0880">Kelch repeat</keyword>
<name>U2HR75_9SPHI</name>
<reference evidence="3 4" key="1">
    <citation type="journal article" date="2013" name="Genome Announc.">
        <title>The Draft Genome Sequence of Sphingomonas paucimobilis Strain HER1398 (Proteobacteria), Host to the Giant PAU Phage, Indicates That It Is a Member of the Genus Sphingobacterium (Bacteroidetes).</title>
        <authorList>
            <person name="White R.A.III."/>
            <person name="Suttle C.A."/>
        </authorList>
    </citation>
    <scope>NUCLEOTIDE SEQUENCE [LARGE SCALE GENOMIC DNA]</scope>
    <source>
        <strain evidence="3 4">HER1398</strain>
    </source>
</reference>
<sequence>MNVFIKILIGCVMIKMTGSCVESKVENLRIDWDSVELPKDQNGVAHQGLAGPVVGTIGDCVIIGGGANFPEGMPWEGGRKQYHTSFYIYKWNGRQLEYQKRDELPFVIGYAASCSWEDSVYFAGGEDEGGPLKTVYRVGLMSDLSLALDTLPDLPFAVSNAALSCVEGTLYLIGGDGEKMTSDRVLKLDIKESNSWQEIGRLPEALSNTVSGVYGTDIYIAGGRRKVEGDISPFSNRLYVFDTKENVVEKRSDMPRALAAAVGMVYGDQFLVFGGDTGDTFHQVEQLIFEAANTVDSSTRSRKIEQKNALQIGHPGFSKQQLVYSMEEDLWKILPIDFPFAMPVTTTAIVLDENTVILPSGEVKAGVRTDNIYIGRLKEQRKKI</sequence>
<evidence type="ECO:0000313" key="3">
    <source>
        <dbReference type="EMBL" id="ERJ57977.1"/>
    </source>
</evidence>
<protein>
    <recommendedName>
        <fullName evidence="5">Cyclically-permuted mutarotase family protein</fullName>
    </recommendedName>
</protein>
<dbReference type="SUPFAM" id="SSF117281">
    <property type="entry name" value="Kelch motif"/>
    <property type="match status" value="1"/>
</dbReference>
<dbReference type="Proteomes" id="UP000016584">
    <property type="component" value="Unassembled WGS sequence"/>
</dbReference>
<dbReference type="Gene3D" id="2.120.10.80">
    <property type="entry name" value="Kelch-type beta propeller"/>
    <property type="match status" value="2"/>
</dbReference>
<dbReference type="PATRIC" id="fig|1346330.5.peg.3615"/>
<gene>
    <name evidence="3" type="ORF">M472_04275</name>
</gene>
<dbReference type="InterPro" id="IPR056734">
    <property type="entry name" value="NANM"/>
</dbReference>
<comment type="caution">
    <text evidence="3">The sequence shown here is derived from an EMBL/GenBank/DDBJ whole genome shotgun (WGS) entry which is preliminary data.</text>
</comment>
<keyword evidence="2" id="KW-0677">Repeat</keyword>
<evidence type="ECO:0008006" key="5">
    <source>
        <dbReference type="Google" id="ProtNLM"/>
    </source>
</evidence>
<dbReference type="InterPro" id="IPR015915">
    <property type="entry name" value="Kelch-typ_b-propeller"/>
</dbReference>
<dbReference type="PANTHER" id="PTHR46260:SF3">
    <property type="entry name" value="RING-TYPE DOMAIN-CONTAINING PROTEIN"/>
    <property type="match status" value="1"/>
</dbReference>
<dbReference type="Pfam" id="PF24996">
    <property type="entry name" value="NANM"/>
    <property type="match status" value="1"/>
</dbReference>
<dbReference type="PANTHER" id="PTHR46260">
    <property type="entry name" value="RING-TYPE DOMAIN-CONTAINING PROTEIN"/>
    <property type="match status" value="1"/>
</dbReference>
<organism evidence="3 4">
    <name type="scientific">Sphingobacterium paucimobilis HER1398</name>
    <dbReference type="NCBI Taxonomy" id="1346330"/>
    <lineage>
        <taxon>Bacteria</taxon>
        <taxon>Pseudomonadati</taxon>
        <taxon>Bacteroidota</taxon>
        <taxon>Sphingobacteriia</taxon>
        <taxon>Sphingobacteriales</taxon>
        <taxon>Sphingobacteriaceae</taxon>
        <taxon>Sphingobacterium</taxon>
    </lineage>
</organism>
<dbReference type="STRING" id="1346330.M472_04275"/>
<proteinExistence type="predicted"/>
<dbReference type="InterPro" id="IPR051746">
    <property type="entry name" value="Kelch_domain_containing_8"/>
</dbReference>
<dbReference type="EMBL" id="ATDL01000020">
    <property type="protein sequence ID" value="ERJ57977.1"/>
    <property type="molecule type" value="Genomic_DNA"/>
</dbReference>
<dbReference type="eggNOG" id="COG3055">
    <property type="taxonomic scope" value="Bacteria"/>
</dbReference>
<evidence type="ECO:0000313" key="4">
    <source>
        <dbReference type="Proteomes" id="UP000016584"/>
    </source>
</evidence>
<dbReference type="AlphaFoldDB" id="U2HR75"/>
<keyword evidence="4" id="KW-1185">Reference proteome</keyword>
<evidence type="ECO:0000256" key="2">
    <source>
        <dbReference type="ARBA" id="ARBA00022737"/>
    </source>
</evidence>
<evidence type="ECO:0000256" key="1">
    <source>
        <dbReference type="ARBA" id="ARBA00022441"/>
    </source>
</evidence>